<gene>
    <name evidence="8" type="ORF">HHUSO_G11807</name>
</gene>
<keyword evidence="5" id="KW-0807">Transducer</keyword>
<dbReference type="PANTHER" id="PTHR26451:SF966">
    <property type="entry name" value="ODORANT RECEPTOR-RELATED"/>
    <property type="match status" value="1"/>
</dbReference>
<dbReference type="SUPFAM" id="SSF81321">
    <property type="entry name" value="Family A G protein-coupled receptor-like"/>
    <property type="match status" value="1"/>
</dbReference>
<feature type="transmembrane region" description="Helical" evidence="6">
    <location>
        <begin position="50"/>
        <end position="76"/>
    </location>
</feature>
<dbReference type="Pfam" id="PF13853">
    <property type="entry name" value="7tm_4"/>
    <property type="match status" value="1"/>
</dbReference>
<feature type="non-terminal residue" evidence="8">
    <location>
        <position position="1"/>
    </location>
</feature>
<dbReference type="InterPro" id="IPR017452">
    <property type="entry name" value="GPCR_Rhodpsn_7TM"/>
</dbReference>
<dbReference type="InterPro" id="IPR000276">
    <property type="entry name" value="GPCR_Rhodpsn"/>
</dbReference>
<keyword evidence="2 6" id="KW-0812">Transmembrane</keyword>
<dbReference type="PRINTS" id="PR00237">
    <property type="entry name" value="GPCRRHODOPSN"/>
</dbReference>
<comment type="caution">
    <text evidence="8">The sequence shown here is derived from an EMBL/GenBank/DDBJ whole genome shotgun (WGS) entry which is preliminary data.</text>
</comment>
<accession>A0ABR0ZM52</accession>
<keyword evidence="9" id="KW-1185">Reference proteome</keyword>
<dbReference type="PANTHER" id="PTHR26451">
    <property type="entry name" value="G_PROTEIN_RECEP_F1_2 DOMAIN-CONTAINING PROTEIN"/>
    <property type="match status" value="1"/>
</dbReference>
<dbReference type="PRINTS" id="PR00245">
    <property type="entry name" value="OLFACTORYR"/>
</dbReference>
<evidence type="ECO:0000313" key="8">
    <source>
        <dbReference type="EMBL" id="KAK6485892.1"/>
    </source>
</evidence>
<dbReference type="InterPro" id="IPR052921">
    <property type="entry name" value="GPCR1_Superfamily_Member"/>
</dbReference>
<keyword evidence="3 6" id="KW-1133">Transmembrane helix</keyword>
<evidence type="ECO:0000313" key="9">
    <source>
        <dbReference type="Proteomes" id="UP001369086"/>
    </source>
</evidence>
<feature type="transmembrane region" description="Helical" evidence="6">
    <location>
        <begin position="225"/>
        <end position="250"/>
    </location>
</feature>
<evidence type="ECO:0000256" key="3">
    <source>
        <dbReference type="ARBA" id="ARBA00022989"/>
    </source>
</evidence>
<dbReference type="Gene3D" id="1.20.1070.10">
    <property type="entry name" value="Rhodopsin 7-helix transmembrane proteins"/>
    <property type="match status" value="1"/>
</dbReference>
<evidence type="ECO:0000256" key="5">
    <source>
        <dbReference type="ARBA" id="ARBA00023224"/>
    </source>
</evidence>
<feature type="domain" description="G-protein coupled receptors family 1 profile" evidence="7">
    <location>
        <begin position="65"/>
        <end position="316"/>
    </location>
</feature>
<evidence type="ECO:0000259" key="7">
    <source>
        <dbReference type="PROSITE" id="PS50262"/>
    </source>
</evidence>
<keyword evidence="4 6" id="KW-0472">Membrane</keyword>
<dbReference type="EMBL" id="JAHFZB010000009">
    <property type="protein sequence ID" value="KAK6485892.1"/>
    <property type="molecule type" value="Genomic_DNA"/>
</dbReference>
<dbReference type="InterPro" id="IPR000725">
    <property type="entry name" value="Olfact_rcpt"/>
</dbReference>
<protein>
    <submittedName>
        <fullName evidence="8">Olfactory receptor 51I2-like</fullName>
    </submittedName>
</protein>
<evidence type="ECO:0000256" key="1">
    <source>
        <dbReference type="ARBA" id="ARBA00004141"/>
    </source>
</evidence>
<dbReference type="PROSITE" id="PS50262">
    <property type="entry name" value="G_PROTEIN_RECEP_F1_2"/>
    <property type="match status" value="1"/>
</dbReference>
<reference evidence="8 9" key="1">
    <citation type="submission" date="2021-05" db="EMBL/GenBank/DDBJ databases">
        <authorList>
            <person name="Zahm M."/>
            <person name="Klopp C."/>
            <person name="Cabau C."/>
            <person name="Kuhl H."/>
            <person name="Suciu R."/>
            <person name="Ciorpac M."/>
            <person name="Holostenco D."/>
            <person name="Gessner J."/>
            <person name="Wuertz S."/>
            <person name="Hohne C."/>
            <person name="Stock M."/>
            <person name="Gislard M."/>
            <person name="Lluch J."/>
            <person name="Milhes M."/>
            <person name="Lampietro C."/>
            <person name="Lopez Roques C."/>
            <person name="Donnadieu C."/>
            <person name="Du K."/>
            <person name="Schartl M."/>
            <person name="Guiguen Y."/>
        </authorList>
    </citation>
    <scope>NUCLEOTIDE SEQUENCE [LARGE SCALE GENOMIC DNA]</scope>
    <source>
        <strain evidence="8">Hh-F2</strain>
        <tissue evidence="8">Blood</tissue>
    </source>
</reference>
<dbReference type="Proteomes" id="UP001369086">
    <property type="component" value="Unassembled WGS sequence"/>
</dbReference>
<evidence type="ECO:0000256" key="4">
    <source>
        <dbReference type="ARBA" id="ARBA00023136"/>
    </source>
</evidence>
<evidence type="ECO:0000256" key="2">
    <source>
        <dbReference type="ARBA" id="ARBA00022692"/>
    </source>
</evidence>
<name>A0ABR0ZM52_HUSHU</name>
<feature type="transmembrane region" description="Helical" evidence="6">
    <location>
        <begin position="271"/>
        <end position="292"/>
    </location>
</feature>
<sequence>IIIIIHRLIKTFGRKKQTMATQQEPEDLSNFTHPLGFYIRGFYALQNTNYYFIFLSVVYVVTLLANFLIMSIIWYAESLHTSKYLAIFSLAVVDVSYSTALIPKAIHTFLFNSRFVYFDACLTQIFFVHYFCSMESFALCVLAYDRLIAIYFPLRSNTLNSTTRMMLVILISWIIPLIVVVIMVALIPRLSYCKTTIVNSYFCDHGPVFKIACGDYSPNWFMACFYTVGLFFAPFAFIVLTYMFIVRALLKIASTEGRWKAFKTCSTHLTLVAIFYIPILVTYVVAWVNVHIDTDTRIINTSLSATIPPLLNPIIYTLKTEEIMEQIKKLIKNRKISSING</sequence>
<proteinExistence type="predicted"/>
<feature type="transmembrane region" description="Helical" evidence="6">
    <location>
        <begin position="82"/>
        <end position="102"/>
    </location>
</feature>
<comment type="subcellular location">
    <subcellularLocation>
        <location evidence="1">Membrane</location>
        <topology evidence="1">Multi-pass membrane protein</topology>
    </subcellularLocation>
</comment>
<evidence type="ECO:0000256" key="6">
    <source>
        <dbReference type="SAM" id="Phobius"/>
    </source>
</evidence>
<organism evidence="8 9">
    <name type="scientific">Huso huso</name>
    <name type="common">Beluga</name>
    <name type="synonym">Acipenser huso</name>
    <dbReference type="NCBI Taxonomy" id="61971"/>
    <lineage>
        <taxon>Eukaryota</taxon>
        <taxon>Metazoa</taxon>
        <taxon>Chordata</taxon>
        <taxon>Craniata</taxon>
        <taxon>Vertebrata</taxon>
        <taxon>Euteleostomi</taxon>
        <taxon>Actinopterygii</taxon>
        <taxon>Chondrostei</taxon>
        <taxon>Acipenseriformes</taxon>
        <taxon>Acipenseridae</taxon>
        <taxon>Huso</taxon>
    </lineage>
</organism>
<feature type="transmembrane region" description="Helical" evidence="6">
    <location>
        <begin position="166"/>
        <end position="187"/>
    </location>
</feature>